<dbReference type="Gene3D" id="3.30.830.10">
    <property type="entry name" value="Metalloenzyme, LuxS/M16 peptidase-like"/>
    <property type="match status" value="1"/>
</dbReference>
<evidence type="ECO:0000313" key="3">
    <source>
        <dbReference type="Proteomes" id="UP001241758"/>
    </source>
</evidence>
<comment type="caution">
    <text evidence="2">The sequence shown here is derived from an EMBL/GenBank/DDBJ whole genome shotgun (WGS) entry which is preliminary data.</text>
</comment>
<accession>A0ABT6WFH0</accession>
<evidence type="ECO:0000256" key="1">
    <source>
        <dbReference type="SAM" id="Phobius"/>
    </source>
</evidence>
<protein>
    <submittedName>
        <fullName evidence="2">Insulinase family protein</fullName>
    </submittedName>
</protein>
<keyword evidence="1" id="KW-0812">Transmembrane</keyword>
<dbReference type="RefSeq" id="WP_282758159.1">
    <property type="nucleotide sequence ID" value="NZ_JASCTH010000004.1"/>
</dbReference>
<dbReference type="SUPFAM" id="SSF63411">
    <property type="entry name" value="LuxS/MPP-like metallohydrolase"/>
    <property type="match status" value="2"/>
</dbReference>
<reference evidence="2 3" key="1">
    <citation type="submission" date="2023-05" db="EMBL/GenBank/DDBJ databases">
        <title>Actinoplanes sp. NEAU-A12 genome sequencing.</title>
        <authorList>
            <person name="Wang Z.-S."/>
        </authorList>
    </citation>
    <scope>NUCLEOTIDE SEQUENCE [LARGE SCALE GENOMIC DNA]</scope>
    <source>
        <strain evidence="2 3">NEAU-A12</strain>
    </source>
</reference>
<dbReference type="EMBL" id="JASCTH010000004">
    <property type="protein sequence ID" value="MDI6098486.1"/>
    <property type="molecule type" value="Genomic_DNA"/>
</dbReference>
<dbReference type="Proteomes" id="UP001241758">
    <property type="component" value="Unassembled WGS sequence"/>
</dbReference>
<feature type="transmembrane region" description="Helical" evidence="1">
    <location>
        <begin position="483"/>
        <end position="507"/>
    </location>
</feature>
<feature type="transmembrane region" description="Helical" evidence="1">
    <location>
        <begin position="519"/>
        <end position="537"/>
    </location>
</feature>
<sequence length="551" mass="58542">MITRLEVDGVPAVLAPVSGPTHAGLVFRVGTADEPLPRRGITRLVQHLVTDGPGTTGPEHTYFHVQGSAAEITERLTGVCAALRDPPAGRLTAVRDRLLNTPPDRDPLPMWRYGARGFGVASYPEWALAGLTEEHLRYWIARYFTRENAALWVAGDAIPEGLRLDLPSGERQPAPAAVTALPATPAWFSGPGGGTAWDTVVRREARAAVFANVLERRMLHDLRRLDGISGQARTEYVPRSDGTARILAVADARPEEQEAVLGGMIDVLAAMRAGQIGPDEVAGVVELTCEGLRESESRGARLPGQAFNLLAGRDIPTLDEALDEVRAVTVEDVAGVASSAYDAGLLMTPRGSTAGWAGYTAAPVMSDTVLPGRAHRGRKDRGLRLISGDEGVSVTGAGLVATVRWDSCAALLAWPDGGRRLIGHDAVAARIEPTLYRDAGRVVAEVDARIPEHLRIEMPARDRDRIPQPEPPAREDGRQPLPVLLLFGVLALFFLGGGLWVVGRLLAGAAGPGGTLENTLVVASAVLFGGFFGRLALAGLRERRAAGTPPP</sequence>
<evidence type="ECO:0000313" key="2">
    <source>
        <dbReference type="EMBL" id="MDI6098486.1"/>
    </source>
</evidence>
<organism evidence="2 3">
    <name type="scientific">Actinoplanes sandaracinus</name>
    <dbReference type="NCBI Taxonomy" id="3045177"/>
    <lineage>
        <taxon>Bacteria</taxon>
        <taxon>Bacillati</taxon>
        <taxon>Actinomycetota</taxon>
        <taxon>Actinomycetes</taxon>
        <taxon>Micromonosporales</taxon>
        <taxon>Micromonosporaceae</taxon>
        <taxon>Actinoplanes</taxon>
    </lineage>
</organism>
<keyword evidence="3" id="KW-1185">Reference proteome</keyword>
<keyword evidence="1" id="KW-0472">Membrane</keyword>
<name>A0ABT6WFH0_9ACTN</name>
<keyword evidence="1" id="KW-1133">Transmembrane helix</keyword>
<proteinExistence type="predicted"/>
<dbReference type="InterPro" id="IPR011249">
    <property type="entry name" value="Metalloenz_LuxS/M16"/>
</dbReference>
<gene>
    <name evidence="2" type="ORF">QLQ12_07700</name>
</gene>